<dbReference type="EMBL" id="QOWE01000003">
    <property type="protein sequence ID" value="RCR70723.1"/>
    <property type="molecule type" value="Genomic_DNA"/>
</dbReference>
<gene>
    <name evidence="1" type="ORF">DUE52_03785</name>
</gene>
<dbReference type="RefSeq" id="WP_114404640.1">
    <property type="nucleotide sequence ID" value="NZ_QOWE01000003.1"/>
</dbReference>
<evidence type="ECO:0000313" key="1">
    <source>
        <dbReference type="EMBL" id="RCR70723.1"/>
    </source>
</evidence>
<dbReference type="InterPro" id="IPR025358">
    <property type="entry name" value="DUF4262"/>
</dbReference>
<sequence>MDKEKEHNCISKDELLVQTKTNIDKFGLQVIMVSGSDYSPSFVYSIGLFETYNQPEIICFCLTQKLGHEIINDVADLIKKGETIKTYTNYDNIFKDSRAEFLPVDERNIDNYFSAALNYYDKTKFPAVQLVWTDRNNKFPWEEDFEEKFLHDQPLLDRNADFKFREAKNLGIFTTRQWLDLYKPILRVVHDTDGDWQFLTGDQMPDDIKLVALEEMVNRDKTLNEVFDLDYGYSMDRDFIGGEWTKTKLEEEGDEE</sequence>
<name>A0A368JVV5_9BACT</name>
<keyword evidence="2" id="KW-1185">Reference proteome</keyword>
<dbReference type="Pfam" id="PF14081">
    <property type="entry name" value="DUF4262"/>
    <property type="match status" value="1"/>
</dbReference>
<dbReference type="AlphaFoldDB" id="A0A368JVV5"/>
<organism evidence="1 2">
    <name type="scientific">Larkinella punicea</name>
    <dbReference type="NCBI Taxonomy" id="2315727"/>
    <lineage>
        <taxon>Bacteria</taxon>
        <taxon>Pseudomonadati</taxon>
        <taxon>Bacteroidota</taxon>
        <taxon>Cytophagia</taxon>
        <taxon>Cytophagales</taxon>
        <taxon>Spirosomataceae</taxon>
        <taxon>Larkinella</taxon>
    </lineage>
</organism>
<evidence type="ECO:0000313" key="2">
    <source>
        <dbReference type="Proteomes" id="UP000253383"/>
    </source>
</evidence>
<accession>A0A368JVV5</accession>
<dbReference type="Proteomes" id="UP000253383">
    <property type="component" value="Unassembled WGS sequence"/>
</dbReference>
<comment type="caution">
    <text evidence="1">The sequence shown here is derived from an EMBL/GenBank/DDBJ whole genome shotgun (WGS) entry which is preliminary data.</text>
</comment>
<protein>
    <submittedName>
        <fullName evidence="1">DUF4262 domain-containing protein</fullName>
    </submittedName>
</protein>
<reference evidence="1 2" key="1">
    <citation type="submission" date="2018-07" db="EMBL/GenBank/DDBJ databases">
        <title>Genome analysis of Larkinella rosea.</title>
        <authorList>
            <person name="Zhou Z."/>
            <person name="Wang G."/>
        </authorList>
    </citation>
    <scope>NUCLEOTIDE SEQUENCE [LARGE SCALE GENOMIC DNA]</scope>
    <source>
        <strain evidence="2">zzj9</strain>
    </source>
</reference>
<proteinExistence type="predicted"/>
<dbReference type="OrthoDB" id="9793188at2"/>